<evidence type="ECO:0000256" key="1">
    <source>
        <dbReference type="ARBA" id="ARBA00005056"/>
    </source>
</evidence>
<keyword evidence="17" id="KW-1185">Reference proteome</keyword>
<dbReference type="GO" id="GO:0009088">
    <property type="term" value="P:threonine biosynthetic process"/>
    <property type="evidence" value="ECO:0007669"/>
    <property type="project" value="UniProtKB-UniPathway"/>
</dbReference>
<dbReference type="OrthoDB" id="9808167at2"/>
<feature type="domain" description="ACT" evidence="15">
    <location>
        <begin position="352"/>
        <end position="427"/>
    </location>
</feature>
<keyword evidence="6 13" id="KW-0028">Amino-acid biosynthesis</keyword>
<dbReference type="SUPFAM" id="SSF51735">
    <property type="entry name" value="NAD(P)-binding Rossmann-fold domains"/>
    <property type="match status" value="1"/>
</dbReference>
<dbReference type="EMBL" id="FNIN01000005">
    <property type="protein sequence ID" value="SDN70885.1"/>
    <property type="molecule type" value="Genomic_DNA"/>
</dbReference>
<dbReference type="EC" id="1.1.1.3" evidence="4 13"/>
<dbReference type="SUPFAM" id="SSF55347">
    <property type="entry name" value="Glyceraldehyde-3-phosphate dehydrogenase-like, C-terminal domain"/>
    <property type="match status" value="1"/>
</dbReference>
<keyword evidence="8 12" id="KW-0521">NADP</keyword>
<evidence type="ECO:0000256" key="13">
    <source>
        <dbReference type="RuleBase" id="RU000579"/>
    </source>
</evidence>
<dbReference type="GO" id="GO:0009086">
    <property type="term" value="P:methionine biosynthetic process"/>
    <property type="evidence" value="ECO:0007669"/>
    <property type="project" value="UniProtKB-KW"/>
</dbReference>
<comment type="catalytic activity">
    <reaction evidence="13">
        <text>L-homoserine + NADP(+) = L-aspartate 4-semialdehyde + NADPH + H(+)</text>
        <dbReference type="Rhea" id="RHEA:15761"/>
        <dbReference type="ChEBI" id="CHEBI:15378"/>
        <dbReference type="ChEBI" id="CHEBI:57476"/>
        <dbReference type="ChEBI" id="CHEBI:57783"/>
        <dbReference type="ChEBI" id="CHEBI:58349"/>
        <dbReference type="ChEBI" id="CHEBI:537519"/>
        <dbReference type="EC" id="1.1.1.3"/>
    </reaction>
</comment>
<evidence type="ECO:0000256" key="2">
    <source>
        <dbReference type="ARBA" id="ARBA00005062"/>
    </source>
</evidence>
<protein>
    <recommendedName>
        <fullName evidence="5 13">Homoserine dehydrogenase</fullName>
        <ecNumber evidence="4 13">1.1.1.3</ecNumber>
    </recommendedName>
</protein>
<evidence type="ECO:0000256" key="6">
    <source>
        <dbReference type="ARBA" id="ARBA00022605"/>
    </source>
</evidence>
<dbReference type="PANTHER" id="PTHR43331:SF1">
    <property type="entry name" value="HOMOSERINE DEHYDROGENASE"/>
    <property type="match status" value="1"/>
</dbReference>
<evidence type="ECO:0000313" key="17">
    <source>
        <dbReference type="Proteomes" id="UP000199602"/>
    </source>
</evidence>
<keyword evidence="9 13" id="KW-0560">Oxidoreductase</keyword>
<dbReference type="CDD" id="cd04881">
    <property type="entry name" value="ACT_HSDH-Hom"/>
    <property type="match status" value="1"/>
</dbReference>
<dbReference type="Gene3D" id="3.30.360.10">
    <property type="entry name" value="Dihydrodipicolinate Reductase, domain 2"/>
    <property type="match status" value="1"/>
</dbReference>
<dbReference type="SUPFAM" id="SSF55021">
    <property type="entry name" value="ACT-like"/>
    <property type="match status" value="1"/>
</dbReference>
<dbReference type="Pfam" id="PF00742">
    <property type="entry name" value="Homoserine_dh"/>
    <property type="match status" value="1"/>
</dbReference>
<dbReference type="GO" id="GO:0050661">
    <property type="term" value="F:NADP binding"/>
    <property type="evidence" value="ECO:0007669"/>
    <property type="project" value="InterPro"/>
</dbReference>
<evidence type="ECO:0000259" key="15">
    <source>
        <dbReference type="PROSITE" id="PS51671"/>
    </source>
</evidence>
<comment type="pathway">
    <text evidence="1 13">Amino-acid biosynthesis; L-threonine biosynthesis; L-threonine from L-aspartate: step 3/5.</text>
</comment>
<dbReference type="InterPro" id="IPR016204">
    <property type="entry name" value="HDH"/>
</dbReference>
<dbReference type="GO" id="GO:0004412">
    <property type="term" value="F:homoserine dehydrogenase activity"/>
    <property type="evidence" value="ECO:0007669"/>
    <property type="project" value="UniProtKB-EC"/>
</dbReference>
<feature type="binding site" evidence="12">
    <location>
        <begin position="10"/>
        <end position="17"/>
    </location>
    <ligand>
        <name>NADP(+)</name>
        <dbReference type="ChEBI" id="CHEBI:58349"/>
    </ligand>
</feature>
<dbReference type="Gene3D" id="3.40.50.720">
    <property type="entry name" value="NAD(P)-binding Rossmann-like Domain"/>
    <property type="match status" value="1"/>
</dbReference>
<evidence type="ECO:0000256" key="8">
    <source>
        <dbReference type="ARBA" id="ARBA00022857"/>
    </source>
</evidence>
<proteinExistence type="inferred from homology"/>
<evidence type="ECO:0000256" key="14">
    <source>
        <dbReference type="RuleBase" id="RU004171"/>
    </source>
</evidence>
<gene>
    <name evidence="16" type="ORF">SAMN04488516_10564</name>
</gene>
<evidence type="ECO:0000256" key="12">
    <source>
        <dbReference type="PIRSR" id="PIRSR000098-2"/>
    </source>
</evidence>
<dbReference type="AlphaFoldDB" id="A0A1H0DL43"/>
<dbReference type="InterPro" id="IPR001342">
    <property type="entry name" value="HDH_cat"/>
</dbReference>
<comment type="similarity">
    <text evidence="3 14">Belongs to the homoserine dehydrogenase family.</text>
</comment>
<comment type="pathway">
    <text evidence="2 13">Amino-acid biosynthesis; L-methionine biosynthesis via de novo pathway; L-homoserine from L-aspartate: step 3/3.</text>
</comment>
<evidence type="ECO:0000256" key="10">
    <source>
        <dbReference type="ARBA" id="ARBA00023167"/>
    </source>
</evidence>
<accession>A0A1H0DL43</accession>
<evidence type="ECO:0000313" key="16">
    <source>
        <dbReference type="EMBL" id="SDN70885.1"/>
    </source>
</evidence>
<dbReference type="Pfam" id="PF01842">
    <property type="entry name" value="ACT"/>
    <property type="match status" value="1"/>
</dbReference>
<evidence type="ECO:0000256" key="3">
    <source>
        <dbReference type="ARBA" id="ARBA00006753"/>
    </source>
</evidence>
<dbReference type="Pfam" id="PF03447">
    <property type="entry name" value="NAD_binding_3"/>
    <property type="match status" value="1"/>
</dbReference>
<evidence type="ECO:0000256" key="5">
    <source>
        <dbReference type="ARBA" id="ARBA00013376"/>
    </source>
</evidence>
<dbReference type="InterPro" id="IPR005106">
    <property type="entry name" value="Asp/hSer_DH_NAD-bd"/>
</dbReference>
<name>A0A1H0DL43_9BACT</name>
<reference evidence="16 17" key="1">
    <citation type="submission" date="2016-10" db="EMBL/GenBank/DDBJ databases">
        <authorList>
            <person name="de Groot N.N."/>
        </authorList>
    </citation>
    <scope>NUCLEOTIDE SEQUENCE [LARGE SCALE GENOMIC DNA]</scope>
    <source>
        <strain evidence="16 17">DSM 15269</strain>
    </source>
</reference>
<evidence type="ECO:0000256" key="7">
    <source>
        <dbReference type="ARBA" id="ARBA00022697"/>
    </source>
</evidence>
<evidence type="ECO:0000256" key="4">
    <source>
        <dbReference type="ARBA" id="ARBA00013213"/>
    </source>
</evidence>
<dbReference type="InterPro" id="IPR019811">
    <property type="entry name" value="HDH_CS"/>
</dbReference>
<sequence length="430" mass="46864">MKNVVKIALAGFGTVGTGLAKILKENKEWIKKRTGKEIVISKILVKNLNKPRTLIPHPNTIFVDTPEALFQDNDWDILVELIGGIDLPYQLITKALKLGKSVVTANKALLSMKGKDLLKLAETQNVGLYFEASVGGGIPIIQTLKESLSGNKIKAITGILNGTANYILTEMSQNELTFSEALNQAQEKGYAEADPSLDIKGIDAAHKLTILIFLAHGVVYPLEKLWVKGIENIETQDISFAKELGYVFKLIAQVKEKSGHLQAGVFPALLPQKHILAKVDGPFNAILVQGNAVGPIMLYGQGAGDLPTGSAVLADIISLIKNNYAPNNTGFIESPFKDANILDNVSVVCEHYFRFQVLDKPGVLSALSGIMGEHNISIAQAIQKAQNKKKGVPIVFLTHRARLGDVEKAINEINRFDFVLQPTVHYPIIH</sequence>
<dbReference type="NCBIfam" id="NF004976">
    <property type="entry name" value="PRK06349.1"/>
    <property type="match status" value="1"/>
</dbReference>
<dbReference type="InterPro" id="IPR002912">
    <property type="entry name" value="ACT_dom"/>
</dbReference>
<dbReference type="Gene3D" id="3.30.70.260">
    <property type="match status" value="1"/>
</dbReference>
<dbReference type="UniPathway" id="UPA00050">
    <property type="reaction ID" value="UER00063"/>
</dbReference>
<dbReference type="PROSITE" id="PS01042">
    <property type="entry name" value="HOMOSER_DHGENASE"/>
    <property type="match status" value="1"/>
</dbReference>
<dbReference type="RefSeq" id="WP_092065093.1">
    <property type="nucleotide sequence ID" value="NZ_FNIN01000005.1"/>
</dbReference>
<dbReference type="InterPro" id="IPR036291">
    <property type="entry name" value="NAD(P)-bd_dom_sf"/>
</dbReference>
<dbReference type="UniPathway" id="UPA00051">
    <property type="reaction ID" value="UER00465"/>
</dbReference>
<dbReference type="PIRSF" id="PIRSF000098">
    <property type="entry name" value="Homoser_dehydrog"/>
    <property type="match status" value="1"/>
</dbReference>
<feature type="binding site" evidence="12">
    <location>
        <position position="192"/>
    </location>
    <ligand>
        <name>L-homoserine</name>
        <dbReference type="ChEBI" id="CHEBI:57476"/>
    </ligand>
</feature>
<evidence type="ECO:0000256" key="9">
    <source>
        <dbReference type="ARBA" id="ARBA00023002"/>
    </source>
</evidence>
<feature type="binding site" evidence="12">
    <location>
        <position position="107"/>
    </location>
    <ligand>
        <name>NADPH</name>
        <dbReference type="ChEBI" id="CHEBI:57783"/>
    </ligand>
</feature>
<evidence type="ECO:0000256" key="11">
    <source>
        <dbReference type="PIRSR" id="PIRSR000098-1"/>
    </source>
</evidence>
<keyword evidence="10 13" id="KW-0486">Methionine biosynthesis</keyword>
<dbReference type="Proteomes" id="UP000199602">
    <property type="component" value="Unassembled WGS sequence"/>
</dbReference>
<feature type="active site" description="Proton donor" evidence="11">
    <location>
        <position position="207"/>
    </location>
</feature>
<organism evidence="16 17">
    <name type="scientific">Desulfonauticus submarinus</name>
    <dbReference type="NCBI Taxonomy" id="206665"/>
    <lineage>
        <taxon>Bacteria</taxon>
        <taxon>Pseudomonadati</taxon>
        <taxon>Thermodesulfobacteriota</taxon>
        <taxon>Desulfovibrionia</taxon>
        <taxon>Desulfovibrionales</taxon>
        <taxon>Desulfonauticaceae</taxon>
        <taxon>Desulfonauticus</taxon>
    </lineage>
</organism>
<dbReference type="PROSITE" id="PS51671">
    <property type="entry name" value="ACT"/>
    <property type="match status" value="1"/>
</dbReference>
<dbReference type="InterPro" id="IPR045865">
    <property type="entry name" value="ACT-like_dom_sf"/>
</dbReference>
<dbReference type="STRING" id="206665.SAMN04488516_10564"/>
<dbReference type="PANTHER" id="PTHR43331">
    <property type="entry name" value="HOMOSERINE DEHYDROGENASE"/>
    <property type="match status" value="1"/>
</dbReference>
<keyword evidence="7 13" id="KW-0791">Threonine biosynthesis</keyword>
<dbReference type="FunFam" id="3.30.360.10:FF:000005">
    <property type="entry name" value="Homoserine dehydrogenase"/>
    <property type="match status" value="1"/>
</dbReference>